<evidence type="ECO:0000259" key="1">
    <source>
        <dbReference type="Pfam" id="PF24551"/>
    </source>
</evidence>
<gene>
    <name evidence="2" type="ORF">PA27867_0424</name>
</gene>
<evidence type="ECO:0000313" key="3">
    <source>
        <dbReference type="Proteomes" id="UP000092582"/>
    </source>
</evidence>
<organism evidence="2 3">
    <name type="scientific">Cryobacterium arcticum</name>
    <dbReference type="NCBI Taxonomy" id="670052"/>
    <lineage>
        <taxon>Bacteria</taxon>
        <taxon>Bacillati</taxon>
        <taxon>Actinomycetota</taxon>
        <taxon>Actinomycetes</taxon>
        <taxon>Micrococcales</taxon>
        <taxon>Microbacteriaceae</taxon>
        <taxon>Cryobacterium</taxon>
    </lineage>
</organism>
<accession>A0A1B1BFY8</accession>
<proteinExistence type="predicted"/>
<feature type="domain" description="Histone acetyltransferase Rv0428c-like SH3" evidence="1">
    <location>
        <begin position="13"/>
        <end position="63"/>
    </location>
</feature>
<dbReference type="OrthoDB" id="3631934at2"/>
<sequence>MTNPARDFLAGAELGTRVVVRTRIEGGYTDALGYLRSCDLTHCSVETKRGTVSLALAEVVAAKEVPPPPPPRPRRHVGD</sequence>
<dbReference type="PATRIC" id="fig|670052.7.peg.445"/>
<keyword evidence="3" id="KW-1185">Reference proteome</keyword>
<dbReference type="RefSeq" id="WP_066592573.1">
    <property type="nucleotide sequence ID" value="NZ_CP016282.1"/>
</dbReference>
<name>A0A1B1BFY8_9MICO</name>
<dbReference type="AlphaFoldDB" id="A0A1B1BFY8"/>
<dbReference type="Pfam" id="PF24551">
    <property type="entry name" value="SH3_Rv0428c"/>
    <property type="match status" value="1"/>
</dbReference>
<protein>
    <recommendedName>
        <fullName evidence="1">Histone acetyltransferase Rv0428c-like SH3 domain-containing protein</fullName>
    </recommendedName>
</protein>
<reference evidence="2 3" key="1">
    <citation type="submission" date="2016-06" db="EMBL/GenBank/DDBJ databases">
        <title>Genome sequencing of Cryobacterium arcticum PAMC 27867.</title>
        <authorList>
            <person name="Lee J."/>
            <person name="Kim O.-S."/>
        </authorList>
    </citation>
    <scope>NUCLEOTIDE SEQUENCE [LARGE SCALE GENOMIC DNA]</scope>
    <source>
        <strain evidence="2 3">PAMC 27867</strain>
    </source>
</reference>
<dbReference type="STRING" id="670052.PA27867_0424"/>
<evidence type="ECO:0000313" key="2">
    <source>
        <dbReference type="EMBL" id="ANP71396.1"/>
    </source>
</evidence>
<dbReference type="Proteomes" id="UP000092582">
    <property type="component" value="Chromosome 1"/>
</dbReference>
<dbReference type="KEGG" id="cart:PA27867_0424"/>
<dbReference type="EMBL" id="CP016282">
    <property type="protein sequence ID" value="ANP71396.1"/>
    <property type="molecule type" value="Genomic_DNA"/>
</dbReference>
<dbReference type="InterPro" id="IPR056934">
    <property type="entry name" value="SH3_Rv0428c"/>
</dbReference>